<dbReference type="Proteomes" id="UP001155077">
    <property type="component" value="Unassembled WGS sequence"/>
</dbReference>
<protein>
    <submittedName>
        <fullName evidence="3">Superoxide dismutase family protein</fullName>
    </submittedName>
</protein>
<keyword evidence="4" id="KW-1185">Reference proteome</keyword>
<evidence type="ECO:0000313" key="4">
    <source>
        <dbReference type="Proteomes" id="UP001155077"/>
    </source>
</evidence>
<comment type="similarity">
    <text evidence="1">Belongs to the Cu-Zn superoxide dismutase family.</text>
</comment>
<feature type="chain" id="PRO_5046427996" evidence="2">
    <location>
        <begin position="20"/>
        <end position="211"/>
    </location>
</feature>
<keyword evidence="2" id="KW-0732">Signal</keyword>
<name>A0ABT0Z3W4_9FLAO</name>
<gene>
    <name evidence="3" type="ORF">NE848_13590</name>
</gene>
<dbReference type="InterPro" id="IPR036423">
    <property type="entry name" value="SOD-like_Cu/Zn_dom_sf"/>
</dbReference>
<dbReference type="SUPFAM" id="SSF49329">
    <property type="entry name" value="Cu,Zn superoxide dismutase-like"/>
    <property type="match status" value="1"/>
</dbReference>
<dbReference type="Gene3D" id="2.60.40.200">
    <property type="entry name" value="Superoxide dismutase, copper/zinc binding domain"/>
    <property type="match status" value="1"/>
</dbReference>
<feature type="signal peptide" evidence="2">
    <location>
        <begin position="1"/>
        <end position="19"/>
    </location>
</feature>
<organism evidence="3 4">
    <name type="scientific">Gramella jeungdoensis</name>
    <dbReference type="NCBI Taxonomy" id="708091"/>
    <lineage>
        <taxon>Bacteria</taxon>
        <taxon>Pseudomonadati</taxon>
        <taxon>Bacteroidota</taxon>
        <taxon>Flavobacteriia</taxon>
        <taxon>Flavobacteriales</taxon>
        <taxon>Flavobacteriaceae</taxon>
        <taxon>Christiangramia</taxon>
    </lineage>
</organism>
<dbReference type="PROSITE" id="PS51257">
    <property type="entry name" value="PROKAR_LIPOPROTEIN"/>
    <property type="match status" value="1"/>
</dbReference>
<reference evidence="3" key="1">
    <citation type="submission" date="2022-06" db="EMBL/GenBank/DDBJ databases">
        <title>Gramella sediminis sp. nov., isolated from deep-sea sediment of the Indian Ocean.</title>
        <authorList>
            <person name="Yang L."/>
        </authorList>
    </citation>
    <scope>NUCLEOTIDE SEQUENCE</scope>
    <source>
        <strain evidence="3">HMD3159</strain>
    </source>
</reference>
<evidence type="ECO:0000313" key="3">
    <source>
        <dbReference type="EMBL" id="MCM8570421.1"/>
    </source>
</evidence>
<evidence type="ECO:0000256" key="1">
    <source>
        <dbReference type="ARBA" id="ARBA00010457"/>
    </source>
</evidence>
<comment type="caution">
    <text evidence="3">The sequence shown here is derived from an EMBL/GenBank/DDBJ whole genome shotgun (WGS) entry which is preliminary data.</text>
</comment>
<evidence type="ECO:0000256" key="2">
    <source>
        <dbReference type="SAM" id="SignalP"/>
    </source>
</evidence>
<proteinExistence type="inferred from homology"/>
<accession>A0ABT0Z3W4</accession>
<dbReference type="EMBL" id="JAMSCK010000005">
    <property type="protein sequence ID" value="MCM8570421.1"/>
    <property type="molecule type" value="Genomic_DNA"/>
</dbReference>
<dbReference type="RefSeq" id="WP_252114527.1">
    <property type="nucleotide sequence ID" value="NZ_JAMSCK010000005.1"/>
</dbReference>
<sequence>MKTFKIFNAFLLSSILMMALGCSKEEPVTSDLRTADAHISPDEMANNGAKAKMYTVEFGSLNNSGVSGTAELSLAGSTLRVSITATGLEPEMLHPQHIHGFADDKRNSTCPPESADTSGDGLISVGEGAPFYGGIQLPLIMDPENELSFPVADAEGNINFTMTYEYEDGIDSDITPLQNRAIVLHGMSVEGEYILTLPVACGQIQPKQGAN</sequence>